<evidence type="ECO:0000259" key="2">
    <source>
        <dbReference type="Pfam" id="PF04892"/>
    </source>
</evidence>
<dbReference type="InterPro" id="IPR006976">
    <property type="entry name" value="VanZ-like"/>
</dbReference>
<feature type="transmembrane region" description="Helical" evidence="1">
    <location>
        <begin position="63"/>
        <end position="85"/>
    </location>
</feature>
<dbReference type="Proteomes" id="UP001460072">
    <property type="component" value="Unassembled WGS sequence"/>
</dbReference>
<gene>
    <name evidence="3" type="ORF">WFZ85_09285</name>
</gene>
<accession>A0ABU9N7T7</accession>
<name>A0ABU9N7T7_9FLAO</name>
<reference evidence="3 4" key="1">
    <citation type="submission" date="2024-03" db="EMBL/GenBank/DDBJ databases">
        <title>Two novel species of the genus Flavobacterium exhibiting potentially degradation of complex polysaccharides.</title>
        <authorList>
            <person name="Lian X."/>
        </authorList>
    </citation>
    <scope>NUCLEOTIDE SEQUENCE [LARGE SCALE GENOMIC DNA]</scope>
    <source>
        <strain evidence="4">j3</strain>
    </source>
</reference>
<feature type="domain" description="VanZ-like" evidence="2">
    <location>
        <begin position="36"/>
        <end position="115"/>
    </location>
</feature>
<dbReference type="PANTHER" id="PTHR28008:SF1">
    <property type="entry name" value="DOMAIN PROTEIN, PUTATIVE (AFU_ORTHOLOGUE AFUA_3G10980)-RELATED"/>
    <property type="match status" value="1"/>
</dbReference>
<dbReference type="EMBL" id="JBCGDO010000011">
    <property type="protein sequence ID" value="MEM0542812.1"/>
    <property type="molecule type" value="Genomic_DNA"/>
</dbReference>
<evidence type="ECO:0000256" key="1">
    <source>
        <dbReference type="SAM" id="Phobius"/>
    </source>
</evidence>
<keyword evidence="1" id="KW-1133">Transmembrane helix</keyword>
<feature type="transmembrane region" description="Helical" evidence="1">
    <location>
        <begin position="39"/>
        <end position="57"/>
    </location>
</feature>
<dbReference type="Pfam" id="PF04892">
    <property type="entry name" value="VanZ"/>
    <property type="match status" value="1"/>
</dbReference>
<protein>
    <submittedName>
        <fullName evidence="3">VanZ family protein</fullName>
    </submittedName>
</protein>
<evidence type="ECO:0000313" key="3">
    <source>
        <dbReference type="EMBL" id="MEM0542812.1"/>
    </source>
</evidence>
<dbReference type="PANTHER" id="PTHR28008">
    <property type="entry name" value="DOMAIN PROTEIN, PUTATIVE (AFU_ORTHOLOGUE AFUA_3G10980)-RELATED"/>
    <property type="match status" value="1"/>
</dbReference>
<keyword evidence="1" id="KW-0472">Membrane</keyword>
<sequence>MHKKVILGLAIIWTILIFILCLVSFSKLPSFGVSGTDKYVHFIFHFGFTLLWGRYFWLSSNELKLGIVGRVVFMSFCFGLIIEFLQEAITTTRHADVLDVLANSAGSLVAFLVFFPIAKYKSEK</sequence>
<keyword evidence="4" id="KW-1185">Reference proteome</keyword>
<feature type="transmembrane region" description="Helical" evidence="1">
    <location>
        <begin position="6"/>
        <end position="27"/>
    </location>
</feature>
<feature type="transmembrane region" description="Helical" evidence="1">
    <location>
        <begin position="97"/>
        <end position="118"/>
    </location>
</feature>
<organism evidence="3 4">
    <name type="scientific">Flavobacterium aureirubrum</name>
    <dbReference type="NCBI Taxonomy" id="3133147"/>
    <lineage>
        <taxon>Bacteria</taxon>
        <taxon>Pseudomonadati</taxon>
        <taxon>Bacteroidota</taxon>
        <taxon>Flavobacteriia</taxon>
        <taxon>Flavobacteriales</taxon>
        <taxon>Flavobacteriaceae</taxon>
        <taxon>Flavobacterium</taxon>
    </lineage>
</organism>
<dbReference type="RefSeq" id="WP_342696016.1">
    <property type="nucleotide sequence ID" value="NZ_JBCGDO010000011.1"/>
</dbReference>
<proteinExistence type="predicted"/>
<keyword evidence="1" id="KW-0812">Transmembrane</keyword>
<evidence type="ECO:0000313" key="4">
    <source>
        <dbReference type="Proteomes" id="UP001460072"/>
    </source>
</evidence>
<comment type="caution">
    <text evidence="3">The sequence shown here is derived from an EMBL/GenBank/DDBJ whole genome shotgun (WGS) entry which is preliminary data.</text>
</comment>